<reference evidence="2 4" key="1">
    <citation type="submission" date="2014-04" db="EMBL/GenBank/DDBJ databases">
        <authorList>
            <consortium name="DOE Joint Genome Institute"/>
            <person name="Kuo A."/>
            <person name="Zuccaro A."/>
            <person name="Kohler A."/>
            <person name="Nagy L.G."/>
            <person name="Floudas D."/>
            <person name="Copeland A."/>
            <person name="Barry K.W."/>
            <person name="Cichocki N."/>
            <person name="Veneault-Fourrey C."/>
            <person name="LaButti K."/>
            <person name="Lindquist E.A."/>
            <person name="Lipzen A."/>
            <person name="Lundell T."/>
            <person name="Morin E."/>
            <person name="Murat C."/>
            <person name="Sun H."/>
            <person name="Tunlid A."/>
            <person name="Henrissat B."/>
            <person name="Grigoriev I.V."/>
            <person name="Hibbett D.S."/>
            <person name="Martin F."/>
            <person name="Nordberg H.P."/>
            <person name="Cantor M.N."/>
            <person name="Hua S.X."/>
        </authorList>
    </citation>
    <scope>NUCLEOTIDE SEQUENCE [LARGE SCALE GENOMIC DNA]</scope>
    <source>
        <strain evidence="2 4">MAFF 305830</strain>
    </source>
</reference>
<evidence type="ECO:0000313" key="3">
    <source>
        <dbReference type="EMBL" id="KIM19502.1"/>
    </source>
</evidence>
<protein>
    <submittedName>
        <fullName evidence="2">Uncharacterized protein</fullName>
    </submittedName>
</protein>
<dbReference type="EMBL" id="KN824657">
    <property type="protein sequence ID" value="KIM19502.1"/>
    <property type="molecule type" value="Genomic_DNA"/>
</dbReference>
<dbReference type="OrthoDB" id="3263320at2759"/>
<reference evidence="2" key="3">
    <citation type="submission" date="2015-02" db="EMBL/GenBank/DDBJ databases">
        <title>Evolutionary Origins and Diversification of the Mycorrhizal Mutualists.</title>
        <authorList>
            <consortium name="DOE Joint Genome Institute"/>
            <consortium name="Mycorrhizal Genomics Consortium"/>
            <person name="Kohler A."/>
            <person name="Kuo A."/>
            <person name="Nagy L.G."/>
            <person name="Floudas D."/>
            <person name="Copeland A."/>
            <person name="Barry K.W."/>
            <person name="Cichocki N."/>
            <person name="Veneault-Fourrey C."/>
            <person name="LaButti K."/>
            <person name="Lindquist E.A."/>
            <person name="Lipzen A."/>
            <person name="Lundell T."/>
            <person name="Morin E."/>
            <person name="Murat C."/>
            <person name="Riley R."/>
            <person name="Ohm R."/>
            <person name="Sun H."/>
            <person name="Tunlid A."/>
            <person name="Henrissat B."/>
            <person name="Grigoriev I.V."/>
            <person name="Hibbett D.S."/>
            <person name="Martin F."/>
        </authorList>
    </citation>
    <scope>NUCLEOTIDE SEQUENCE</scope>
    <source>
        <strain evidence="2">MAFF 305830</strain>
    </source>
</reference>
<organism evidence="2 4">
    <name type="scientific">Serendipita vermifera MAFF 305830</name>
    <dbReference type="NCBI Taxonomy" id="933852"/>
    <lineage>
        <taxon>Eukaryota</taxon>
        <taxon>Fungi</taxon>
        <taxon>Dikarya</taxon>
        <taxon>Basidiomycota</taxon>
        <taxon>Agaricomycotina</taxon>
        <taxon>Agaricomycetes</taxon>
        <taxon>Sebacinales</taxon>
        <taxon>Serendipitaceae</taxon>
        <taxon>Serendipita</taxon>
    </lineage>
</organism>
<feature type="non-terminal residue" evidence="2">
    <location>
        <position position="78"/>
    </location>
</feature>
<gene>
    <name evidence="3" type="ORF">M408DRAFT_55688</name>
    <name evidence="2" type="ORF">M408DRAFT_58122</name>
</gene>
<reference evidence="4" key="2">
    <citation type="submission" date="2015-01" db="EMBL/GenBank/DDBJ databases">
        <title>Evolutionary Origins and Diversification of the Mycorrhizal Mutualists.</title>
        <authorList>
            <consortium name="DOE Joint Genome Institute"/>
            <consortium name="Mycorrhizal Genomics Consortium"/>
            <person name="Kohler A."/>
            <person name="Kuo A."/>
            <person name="Nagy L.G."/>
            <person name="Floudas D."/>
            <person name="Copeland A."/>
            <person name="Barry K.W."/>
            <person name="Cichocki N."/>
            <person name="Veneault-Fourrey C."/>
            <person name="LaButti K."/>
            <person name="Lindquist E.A."/>
            <person name="Lipzen A."/>
            <person name="Lundell T."/>
            <person name="Morin E."/>
            <person name="Murat C."/>
            <person name="Riley R."/>
            <person name="Ohm R."/>
            <person name="Sun H."/>
            <person name="Tunlid A."/>
            <person name="Henrissat B."/>
            <person name="Grigoriev I.V."/>
            <person name="Hibbett D.S."/>
            <person name="Martin F."/>
        </authorList>
    </citation>
    <scope>NUCLEOTIDE SEQUENCE [LARGE SCALE GENOMIC DNA]</scope>
    <source>
        <strain evidence="3 4">MAFF 305830</strain>
    </source>
</reference>
<dbReference type="Proteomes" id="UP000054097">
    <property type="component" value="Unassembled WGS sequence"/>
</dbReference>
<proteinExistence type="predicted"/>
<accession>A0A0C2VYU6</accession>
<dbReference type="EMBL" id="KN824662">
    <property type="protein sequence ID" value="KIM19493.1"/>
    <property type="molecule type" value="Genomic_DNA"/>
</dbReference>
<evidence type="ECO:0000256" key="1">
    <source>
        <dbReference type="SAM" id="MobiDB-lite"/>
    </source>
</evidence>
<feature type="region of interest" description="Disordered" evidence="1">
    <location>
        <begin position="50"/>
        <end position="78"/>
    </location>
</feature>
<name>A0A0C2VYU6_SERVB</name>
<feature type="compositionally biased region" description="Basic residues" evidence="1">
    <location>
        <begin position="68"/>
        <end position="78"/>
    </location>
</feature>
<evidence type="ECO:0000313" key="4">
    <source>
        <dbReference type="Proteomes" id="UP000054097"/>
    </source>
</evidence>
<sequence length="78" mass="8697">IPLPFNARPDLVTIKDDEADSSHPSEHNLYFEDPGSLTTKLKSDARRKKSMNCVASATKGASRDRWRALKAARSKRQG</sequence>
<dbReference type="HOGENOM" id="CLU_2628739_0_0_1"/>
<keyword evidence="4" id="KW-1185">Reference proteome</keyword>
<feature type="non-terminal residue" evidence="2">
    <location>
        <position position="1"/>
    </location>
</feature>
<dbReference type="AlphaFoldDB" id="A0A0C2VYU6"/>
<evidence type="ECO:0000313" key="2">
    <source>
        <dbReference type="EMBL" id="KIM19493.1"/>
    </source>
</evidence>